<gene>
    <name evidence="1" type="ORF">FVF58_44410</name>
</gene>
<dbReference type="EMBL" id="VTUZ01000057">
    <property type="protein sequence ID" value="KAA0998526.1"/>
    <property type="molecule type" value="Genomic_DNA"/>
</dbReference>
<dbReference type="AlphaFoldDB" id="A0A5B0G592"/>
<reference evidence="1 2" key="1">
    <citation type="submission" date="2019-08" db="EMBL/GenBank/DDBJ databases">
        <title>Paraburkholderia sp. DCY113.</title>
        <authorList>
            <person name="Kang J."/>
        </authorList>
    </citation>
    <scope>NUCLEOTIDE SEQUENCE [LARGE SCALE GENOMIC DNA]</scope>
    <source>
        <strain evidence="1 2">DCY113</strain>
    </source>
</reference>
<proteinExistence type="predicted"/>
<keyword evidence="2" id="KW-1185">Reference proteome</keyword>
<dbReference type="RefSeq" id="WP_149675935.1">
    <property type="nucleotide sequence ID" value="NZ_VTUZ01000057.1"/>
</dbReference>
<evidence type="ECO:0000313" key="2">
    <source>
        <dbReference type="Proteomes" id="UP000325273"/>
    </source>
</evidence>
<organism evidence="1 2">
    <name type="scientific">Paraburkholderia panacisoli</name>
    <dbReference type="NCBI Taxonomy" id="2603818"/>
    <lineage>
        <taxon>Bacteria</taxon>
        <taxon>Pseudomonadati</taxon>
        <taxon>Pseudomonadota</taxon>
        <taxon>Betaproteobacteria</taxon>
        <taxon>Burkholderiales</taxon>
        <taxon>Burkholderiaceae</taxon>
        <taxon>Paraburkholderia</taxon>
    </lineage>
</organism>
<evidence type="ECO:0000313" key="1">
    <source>
        <dbReference type="EMBL" id="KAA0998526.1"/>
    </source>
</evidence>
<dbReference type="Proteomes" id="UP000325273">
    <property type="component" value="Unassembled WGS sequence"/>
</dbReference>
<protein>
    <submittedName>
        <fullName evidence="1">CopG family transcriptional regulator</fullName>
    </submittedName>
</protein>
<accession>A0A5B0G592</accession>
<name>A0A5B0G592_9BURK</name>
<sequence length="78" mass="8335">MRTTLDIDDDVLAVARSRAEREHTSIGHVLSELARAALQPPAGMVSPAVRNGLPVLQTAAGNRPVTLDLVNQLRDEAP</sequence>
<comment type="caution">
    <text evidence="1">The sequence shown here is derived from an EMBL/GenBank/DDBJ whole genome shotgun (WGS) entry which is preliminary data.</text>
</comment>